<organism evidence="5 6">
    <name type="scientific">Enterovirga rhinocerotis</name>
    <dbReference type="NCBI Taxonomy" id="1339210"/>
    <lineage>
        <taxon>Bacteria</taxon>
        <taxon>Pseudomonadati</taxon>
        <taxon>Pseudomonadota</taxon>
        <taxon>Alphaproteobacteria</taxon>
        <taxon>Hyphomicrobiales</taxon>
        <taxon>Methylobacteriaceae</taxon>
        <taxon>Enterovirga</taxon>
    </lineage>
</organism>
<gene>
    <name evidence="5" type="ORF">EV668_3450</name>
</gene>
<keyword evidence="6" id="KW-1185">Reference proteome</keyword>
<evidence type="ECO:0000313" key="6">
    <source>
        <dbReference type="Proteomes" id="UP000295122"/>
    </source>
</evidence>
<dbReference type="InterPro" id="IPR056490">
    <property type="entry name" value="Rcc01698_C"/>
</dbReference>
<feature type="domain" description="GTA TIM-barrel-like" evidence="2">
    <location>
        <begin position="439"/>
        <end position="740"/>
    </location>
</feature>
<evidence type="ECO:0000259" key="2">
    <source>
        <dbReference type="Pfam" id="PF13547"/>
    </source>
</evidence>
<dbReference type="InterPro" id="IPR025195">
    <property type="entry name" value="GTA_TIM_dom"/>
</dbReference>
<comment type="caution">
    <text evidence="5">The sequence shown here is derived from an EMBL/GenBank/DDBJ whole genome shotgun (WGS) entry which is preliminary data.</text>
</comment>
<dbReference type="SUPFAM" id="SSF51445">
    <property type="entry name" value="(Trans)glycosidases"/>
    <property type="match status" value="1"/>
</dbReference>
<feature type="region of interest" description="Disordered" evidence="1">
    <location>
        <begin position="981"/>
        <end position="1002"/>
    </location>
</feature>
<name>A0A4R7BWB8_9HYPH</name>
<dbReference type="Pfam" id="PF13550">
    <property type="entry name" value="Phage-tail_3"/>
    <property type="match status" value="1"/>
</dbReference>
<dbReference type="OrthoDB" id="8445115at2"/>
<protein>
    <submittedName>
        <fullName evidence="5">Putative tail protein</fullName>
    </submittedName>
</protein>
<proteinExistence type="predicted"/>
<dbReference type="Pfam" id="PF23666">
    <property type="entry name" value="Rcc01698_C"/>
    <property type="match status" value="1"/>
</dbReference>
<evidence type="ECO:0000256" key="1">
    <source>
        <dbReference type="SAM" id="MobiDB-lite"/>
    </source>
</evidence>
<dbReference type="EMBL" id="SNZR01000014">
    <property type="protein sequence ID" value="TDR88965.1"/>
    <property type="molecule type" value="Genomic_DNA"/>
</dbReference>
<feature type="domain" description="Tip attachment protein J" evidence="3">
    <location>
        <begin position="798"/>
        <end position="958"/>
    </location>
</feature>
<accession>A0A4R7BWB8</accession>
<sequence length="1305" mass="137823">MTTLVLQAADKVIGGVAGAATTFLGRAVSGLFAEGAGKDTIRFAEGPRLAEMSGLTSQEGAPIPRLYGRARLGGQLIWATRFEEVVNTSVTVERQSGRRGGKSLGGTPRQTNVTTTYSYVANLAIGLCEGPIGFVRRVWADGKEVDLTTLAMRVHRGAEDQEPDPLIVAKEGAADAPAYRGLAYVVFERLPLAPYGNRVPQFSFEVVRPVGTLAPAIRSVCLIPGATEFGYDTLPVTRTLGLGRSLPENSHQLGRRTDVEASLDGLEALCPNLTSVSLVASWFGTDLRVGECRIEPRVDLKAKATLGGEWRVSGLTRFTAAETSRAGGSAAYGGTPSDASVIRLIQDLKARGLAVTLYPFVMMDVPADNALPDPWSGEEGQAPYPWRGRITCHPAPGRAGSPDGTEAAADQVASFFGEAGPGDVQIAGGAVTYSGPAEWSFRRLVLHYAKLAVAAGGVDAFVIGSELVGLTRVRSGPGAYPAVAALRALAADVRSILGPSTKIVYAADWTEYGAHVRDGGAEVRFPLDPLFADTAIDAVGIDYYPPISDWREGAAHLDAGLSRGSSDLAYLRDRLGAGEAFDWYYAGTADRELQVRTPITDGAYGKPWTFRAKDLVGWWSNAHVERVGGVETGATAWQPRSKPIWLTEIGIPAVDKGPNGPNVFPDPKSSESALPPFSTGARDDLVQARGLEAILSRFDHDLPGHEPAMNPLSDRYDGRMVDRDRVSVWCWDARPYPAFPDFDDVWADGANWTGGHWVTGRLEGAPLDRVVAAILADYGLDPSVTEGLDGFLDGYVVDRPMSARQALEPLASLYGFDAVAGAAGIAWRGRGAAQPTVLAAGDLVDPARGPVLARSRAQESDLPVSIELGFTDAEGDYARAAAGSRRLAGTSRRELAVDAALIVPRAEAQRLAEIRLQDSWTSRETVEFELSPRDLGYEPGDVLSLDDDAGLYRIERIVDGPSRRVLARAVEPAVFVAAPVASRTPRRRRPPSSSGQPHAVVLDLPASGSQPEVLQHLAVAADPWPGAVAIYRDAGAGSHALHGIAETPAIIGRTLAPFGAGPVWRWDVTGTLEVEVSSGSLSSVSDEAALAGASLLAVIGPDGAAEIVSARDADLVGLRHYRLSRLLRGLGGTEHLAARTLAAGATVVVLDGSLAPLSTSLAELGQSFAYRIGPAGRDQADPTYASLSAPVTSAALLPLAPVGLKARREPGGIRLSWIRRTRLDGDGWSLAEVPLAEESEAYEVEVLSAGSPVRLIEAPAASCLYPAAAELADFGAARATLSVRIFQISRTVGRGRAAAAVLPIL</sequence>
<dbReference type="CDD" id="cd19607">
    <property type="entry name" value="GTA_TIM-barrel-like"/>
    <property type="match status" value="1"/>
</dbReference>
<feature type="domain" description="Rcc01698-like C-terminal" evidence="4">
    <location>
        <begin position="1049"/>
        <end position="1148"/>
    </location>
</feature>
<dbReference type="Proteomes" id="UP000295122">
    <property type="component" value="Unassembled WGS sequence"/>
</dbReference>
<dbReference type="Gene3D" id="3.20.20.80">
    <property type="entry name" value="Glycosidases"/>
    <property type="match status" value="1"/>
</dbReference>
<dbReference type="Pfam" id="PF13547">
    <property type="entry name" value="GTA_TIM"/>
    <property type="match status" value="1"/>
</dbReference>
<evidence type="ECO:0000259" key="4">
    <source>
        <dbReference type="Pfam" id="PF23666"/>
    </source>
</evidence>
<dbReference type="RefSeq" id="WP_133772303.1">
    <property type="nucleotide sequence ID" value="NZ_SNZR01000014.1"/>
</dbReference>
<evidence type="ECO:0000313" key="5">
    <source>
        <dbReference type="EMBL" id="TDR88965.1"/>
    </source>
</evidence>
<reference evidence="5 6" key="1">
    <citation type="submission" date="2019-03" db="EMBL/GenBank/DDBJ databases">
        <title>Genomic Encyclopedia of Type Strains, Phase IV (KMG-IV): sequencing the most valuable type-strain genomes for metagenomic binning, comparative biology and taxonomic classification.</title>
        <authorList>
            <person name="Goeker M."/>
        </authorList>
    </citation>
    <scope>NUCLEOTIDE SEQUENCE [LARGE SCALE GENOMIC DNA]</scope>
    <source>
        <strain evidence="5 6">DSM 25903</strain>
    </source>
</reference>
<evidence type="ECO:0000259" key="3">
    <source>
        <dbReference type="Pfam" id="PF13550"/>
    </source>
</evidence>
<dbReference type="InterPro" id="IPR032876">
    <property type="entry name" value="J_dom"/>
</dbReference>
<dbReference type="InterPro" id="IPR017853">
    <property type="entry name" value="GH"/>
</dbReference>